<dbReference type="SUPFAM" id="SSF57701">
    <property type="entry name" value="Zn2/Cys6 DNA-binding domain"/>
    <property type="match status" value="1"/>
</dbReference>
<dbReference type="AlphaFoldDB" id="A0A194XIQ6"/>
<keyword evidence="5" id="KW-1185">Reference proteome</keyword>
<accession>A0A194XIQ6</accession>
<dbReference type="CDD" id="cd00067">
    <property type="entry name" value="GAL4"/>
    <property type="match status" value="1"/>
</dbReference>
<dbReference type="Gene3D" id="4.10.240.10">
    <property type="entry name" value="Zn(2)-C6 fungal-type DNA-binding domain"/>
    <property type="match status" value="1"/>
</dbReference>
<dbReference type="InterPro" id="IPR001138">
    <property type="entry name" value="Zn2Cys6_DnaBD"/>
</dbReference>
<dbReference type="PROSITE" id="PS50048">
    <property type="entry name" value="ZN2_CY6_FUNGAL_2"/>
    <property type="match status" value="1"/>
</dbReference>
<dbReference type="InterPro" id="IPR036864">
    <property type="entry name" value="Zn2-C6_fun-type_DNA-bd_sf"/>
</dbReference>
<feature type="compositionally biased region" description="Polar residues" evidence="2">
    <location>
        <begin position="93"/>
        <end position="105"/>
    </location>
</feature>
<feature type="compositionally biased region" description="Basic and acidic residues" evidence="2">
    <location>
        <begin position="53"/>
        <end position="68"/>
    </location>
</feature>
<dbReference type="PANTHER" id="PTHR38791">
    <property type="entry name" value="ZN(II)2CYS6 TRANSCRIPTION FACTOR (EUROFUNG)-RELATED-RELATED"/>
    <property type="match status" value="1"/>
</dbReference>
<evidence type="ECO:0000256" key="2">
    <source>
        <dbReference type="SAM" id="MobiDB-lite"/>
    </source>
</evidence>
<name>A0A194XIQ6_MOLSC</name>
<evidence type="ECO:0000313" key="4">
    <source>
        <dbReference type="EMBL" id="KUJ20016.1"/>
    </source>
</evidence>
<feature type="compositionally biased region" description="Low complexity" evidence="2">
    <location>
        <begin position="72"/>
        <end position="91"/>
    </location>
</feature>
<dbReference type="KEGG" id="psco:LY89DRAFT_772794"/>
<keyword evidence="1" id="KW-0539">Nucleus</keyword>
<dbReference type="PROSITE" id="PS00463">
    <property type="entry name" value="ZN2_CY6_FUNGAL_1"/>
    <property type="match status" value="1"/>
</dbReference>
<dbReference type="InParanoid" id="A0A194XIQ6"/>
<feature type="region of interest" description="Disordered" evidence="2">
    <location>
        <begin position="53"/>
        <end position="105"/>
    </location>
</feature>
<dbReference type="Pfam" id="PF00172">
    <property type="entry name" value="Zn_clus"/>
    <property type="match status" value="1"/>
</dbReference>
<dbReference type="SMART" id="SM00066">
    <property type="entry name" value="GAL4"/>
    <property type="match status" value="1"/>
</dbReference>
<organism evidence="4 5">
    <name type="scientific">Mollisia scopiformis</name>
    <name type="common">Conifer needle endophyte fungus</name>
    <name type="synonym">Phialocephala scopiformis</name>
    <dbReference type="NCBI Taxonomy" id="149040"/>
    <lineage>
        <taxon>Eukaryota</taxon>
        <taxon>Fungi</taxon>
        <taxon>Dikarya</taxon>
        <taxon>Ascomycota</taxon>
        <taxon>Pezizomycotina</taxon>
        <taxon>Leotiomycetes</taxon>
        <taxon>Helotiales</taxon>
        <taxon>Mollisiaceae</taxon>
        <taxon>Mollisia</taxon>
    </lineage>
</organism>
<evidence type="ECO:0000256" key="1">
    <source>
        <dbReference type="ARBA" id="ARBA00023242"/>
    </source>
</evidence>
<evidence type="ECO:0000313" key="5">
    <source>
        <dbReference type="Proteomes" id="UP000070700"/>
    </source>
</evidence>
<proteinExistence type="predicted"/>
<dbReference type="GO" id="GO:0008270">
    <property type="term" value="F:zinc ion binding"/>
    <property type="evidence" value="ECO:0007669"/>
    <property type="project" value="InterPro"/>
</dbReference>
<protein>
    <recommendedName>
        <fullName evidence="3">Zn(2)-C6 fungal-type domain-containing protein</fullName>
    </recommendedName>
</protein>
<dbReference type="PANTHER" id="PTHR38791:SF5">
    <property type="entry name" value="TRANSCRIPTION FACTOR DBAG-RELATED"/>
    <property type="match status" value="1"/>
</dbReference>
<dbReference type="GO" id="GO:0000981">
    <property type="term" value="F:DNA-binding transcription factor activity, RNA polymerase II-specific"/>
    <property type="evidence" value="ECO:0007669"/>
    <property type="project" value="InterPro"/>
</dbReference>
<feature type="domain" description="Zn(2)-C6 fungal-type" evidence="3">
    <location>
        <begin position="11"/>
        <end position="40"/>
    </location>
</feature>
<dbReference type="RefSeq" id="XP_018074371.1">
    <property type="nucleotide sequence ID" value="XM_018221915.1"/>
</dbReference>
<dbReference type="GeneID" id="28831641"/>
<reference evidence="4 5" key="1">
    <citation type="submission" date="2015-10" db="EMBL/GenBank/DDBJ databases">
        <title>Full genome of DAOMC 229536 Phialocephala scopiformis, a fungal endophyte of spruce producing the potent anti-insectan compound rugulosin.</title>
        <authorList>
            <consortium name="DOE Joint Genome Institute"/>
            <person name="Walker A.K."/>
            <person name="Frasz S.L."/>
            <person name="Seifert K.A."/>
            <person name="Miller J.D."/>
            <person name="Mondo S.J."/>
            <person name="Labutti K."/>
            <person name="Lipzen A."/>
            <person name="Dockter R."/>
            <person name="Kennedy M."/>
            <person name="Grigoriev I.V."/>
            <person name="Spatafora J.W."/>
        </authorList>
    </citation>
    <scope>NUCLEOTIDE SEQUENCE [LARGE SCALE GENOMIC DNA]</scope>
    <source>
        <strain evidence="4 5">CBS 120377</strain>
    </source>
</reference>
<sequence>MVHFGGKPSTGCESCRARKIKCDQKPGGCVNCEKKGYGCSGYRDEIDLRFRHESQHVAQKSRDREARRKASRSPLPGSSASSSSANTSRPPEFSQSKSGNSSASMLDTRRALGDDLISSQQDSFLPDPALSYVLSPNLDDQALAFFFSNHVIGEWRASYRANLNSYGMDDALFAAVKAVGLAGISGHAHTPDMSVEARKRYLAAIQSVNNAIVFPESAKRDSTLVSIMLLSQIEALECSAPRSLTAWENHVKGAAAVLKLRGAEKLTTPLEVRLFVQAVSGLIVCCLKNRIHLPDHLFELRDVAGQCMQTNAPGWRMFHMHMLVTQFAADIKHKILTDPQSIISRALELDEMVSLIFLDSGPEWTFETIYDDSHPEIILLGHYYVYKTFMSAEVWNGMRSTRVLLHDQIRSTLLKGFATQPPLFSDEIYAVQFQASTDILYEMQNGLLASIPQQFLVMPTSSNAPFRFPWSNFQPDIYNPSQNSSPVLERIPLMRNVGGYLLPWLLYRTGNMSITKKETLDAILRLLRLAGSEMGIQMAFVLAEHLEAKFAAATDH</sequence>
<evidence type="ECO:0000259" key="3">
    <source>
        <dbReference type="PROSITE" id="PS50048"/>
    </source>
</evidence>
<dbReference type="EMBL" id="KQ947410">
    <property type="protein sequence ID" value="KUJ20016.1"/>
    <property type="molecule type" value="Genomic_DNA"/>
</dbReference>
<dbReference type="Proteomes" id="UP000070700">
    <property type="component" value="Unassembled WGS sequence"/>
</dbReference>
<dbReference type="OrthoDB" id="4314040at2759"/>
<dbReference type="InterPro" id="IPR053175">
    <property type="entry name" value="DHMBA_Reg_Transcription_Factor"/>
</dbReference>
<gene>
    <name evidence="4" type="ORF">LY89DRAFT_772794</name>
</gene>